<keyword evidence="1" id="KW-0547">Nucleotide-binding</keyword>
<evidence type="ECO:0000313" key="5">
    <source>
        <dbReference type="Proteomes" id="UP001275315"/>
    </source>
</evidence>
<organism evidence="4 5">
    <name type="scientific">Paracerasibacillus soli</name>
    <dbReference type="NCBI Taxonomy" id="480284"/>
    <lineage>
        <taxon>Bacteria</taxon>
        <taxon>Bacillati</taxon>
        <taxon>Bacillota</taxon>
        <taxon>Bacilli</taxon>
        <taxon>Bacillales</taxon>
        <taxon>Bacillaceae</taxon>
        <taxon>Paracerasibacillus</taxon>
    </lineage>
</organism>
<dbReference type="CDD" id="cd00754">
    <property type="entry name" value="Ubl_MoaD"/>
    <property type="match status" value="1"/>
</dbReference>
<name>A0ABU5CQZ3_9BACI</name>
<gene>
    <name evidence="4" type="primary">moaD</name>
    <name evidence="4" type="ORF">RWD45_03670</name>
</gene>
<reference evidence="4 5" key="1">
    <citation type="submission" date="2023-10" db="EMBL/GenBank/DDBJ databases">
        <title>Virgibacillus soli CC-YMP-6 genome.</title>
        <authorList>
            <person name="Miliotis G."/>
            <person name="Sengupta P."/>
            <person name="Hameed A."/>
            <person name="Chuvochina M."/>
            <person name="Mcdonagh F."/>
            <person name="Simpson A.C."/>
            <person name="Singh N.K."/>
            <person name="Rekha P.D."/>
            <person name="Raman K."/>
            <person name="Hugenholtz P."/>
            <person name="Venkateswaran K."/>
        </authorList>
    </citation>
    <scope>NUCLEOTIDE SEQUENCE [LARGE SCALE GENOMIC DNA]</scope>
    <source>
        <strain evidence="4 5">CC-YMP-6</strain>
    </source>
</reference>
<evidence type="ECO:0000256" key="1">
    <source>
        <dbReference type="ARBA" id="ARBA00022741"/>
    </source>
</evidence>
<dbReference type="Gene3D" id="3.10.20.30">
    <property type="match status" value="1"/>
</dbReference>
<accession>A0ABU5CQZ3</accession>
<evidence type="ECO:0000256" key="3">
    <source>
        <dbReference type="ARBA" id="ARBA00024247"/>
    </source>
</evidence>
<dbReference type="NCBIfam" id="TIGR01682">
    <property type="entry name" value="moaD"/>
    <property type="match status" value="1"/>
</dbReference>
<evidence type="ECO:0000313" key="4">
    <source>
        <dbReference type="EMBL" id="MDY0407873.1"/>
    </source>
</evidence>
<dbReference type="EMBL" id="JAWDIQ010000001">
    <property type="protein sequence ID" value="MDY0407873.1"/>
    <property type="molecule type" value="Genomic_DNA"/>
</dbReference>
<dbReference type="RefSeq" id="WP_320378654.1">
    <property type="nucleotide sequence ID" value="NZ_JAWDIQ010000001.1"/>
</dbReference>
<dbReference type="SUPFAM" id="SSF54285">
    <property type="entry name" value="MoaD/ThiS"/>
    <property type="match status" value="1"/>
</dbReference>
<protein>
    <recommendedName>
        <fullName evidence="3">Molybdopterin synthase sulfur carrier subunit</fullName>
    </recommendedName>
</protein>
<dbReference type="InterPro" id="IPR003749">
    <property type="entry name" value="ThiS/MoaD-like"/>
</dbReference>
<dbReference type="InterPro" id="IPR016155">
    <property type="entry name" value="Mopterin_synth/thiamin_S_b"/>
</dbReference>
<dbReference type="InterPro" id="IPR044672">
    <property type="entry name" value="MOCS2A"/>
</dbReference>
<dbReference type="Proteomes" id="UP001275315">
    <property type="component" value="Unassembled WGS sequence"/>
</dbReference>
<dbReference type="PANTHER" id="PTHR33359">
    <property type="entry name" value="MOLYBDOPTERIN SYNTHASE SULFUR CARRIER SUBUNIT"/>
    <property type="match status" value="1"/>
</dbReference>
<comment type="similarity">
    <text evidence="2">Belongs to the MoaD family.</text>
</comment>
<dbReference type="InterPro" id="IPR012675">
    <property type="entry name" value="Beta-grasp_dom_sf"/>
</dbReference>
<comment type="caution">
    <text evidence="4">The sequence shown here is derived from an EMBL/GenBank/DDBJ whole genome shotgun (WGS) entry which is preliminary data.</text>
</comment>
<dbReference type="Pfam" id="PF02597">
    <property type="entry name" value="ThiS"/>
    <property type="match status" value="1"/>
</dbReference>
<evidence type="ECO:0000256" key="2">
    <source>
        <dbReference type="ARBA" id="ARBA00024200"/>
    </source>
</evidence>
<dbReference type="PANTHER" id="PTHR33359:SF1">
    <property type="entry name" value="MOLYBDOPTERIN SYNTHASE SULFUR CARRIER SUBUNIT"/>
    <property type="match status" value="1"/>
</dbReference>
<sequence length="85" mass="9383">MKRMEGERMVEVLFFAELRDVVGKDKLTVAADGMTITELKEKWLTSYGVEKFNVAMVAINEEYAPDDTLVKAGDVIAFIPPVSGG</sequence>
<proteinExistence type="inferred from homology"/>
<keyword evidence="5" id="KW-1185">Reference proteome</keyword>